<comment type="similarity">
    <text evidence="9">Belongs to the SKINT family.</text>
</comment>
<accession>A0A3Q1J3B6</accession>
<dbReference type="GO" id="GO:1903037">
    <property type="term" value="P:regulation of leukocyte cell-cell adhesion"/>
    <property type="evidence" value="ECO:0007669"/>
    <property type="project" value="UniProtKB-ARBA"/>
</dbReference>
<comment type="subcellular location">
    <subcellularLocation>
        <location evidence="1">Membrane</location>
    </subcellularLocation>
</comment>
<dbReference type="InterPro" id="IPR053896">
    <property type="entry name" value="BTN3A2-like_Ig-C"/>
</dbReference>
<dbReference type="SMART" id="SM00409">
    <property type="entry name" value="IG"/>
    <property type="match status" value="1"/>
</dbReference>
<evidence type="ECO:0000256" key="11">
    <source>
        <dbReference type="SAM" id="Phobius"/>
    </source>
</evidence>
<dbReference type="AlphaFoldDB" id="A0A3Q1J3B6"/>
<dbReference type="FunFam" id="2.60.40.10:FF:000142">
    <property type="entry name" value="V-set domain-containing T-cell activation inhibitor 1"/>
    <property type="match status" value="1"/>
</dbReference>
<keyword evidence="14" id="KW-1185">Reference proteome</keyword>
<evidence type="ECO:0000256" key="2">
    <source>
        <dbReference type="ARBA" id="ARBA00022692"/>
    </source>
</evidence>
<dbReference type="Gene3D" id="2.60.40.10">
    <property type="entry name" value="Immunoglobulins"/>
    <property type="match status" value="2"/>
</dbReference>
<dbReference type="STRING" id="64144.ENSATEP00000009856"/>
<evidence type="ECO:0000256" key="4">
    <source>
        <dbReference type="ARBA" id="ARBA00022989"/>
    </source>
</evidence>
<evidence type="ECO:0000256" key="3">
    <source>
        <dbReference type="ARBA" id="ARBA00022729"/>
    </source>
</evidence>
<dbReference type="Pfam" id="PF22705">
    <property type="entry name" value="C2-set_3"/>
    <property type="match status" value="1"/>
</dbReference>
<keyword evidence="7" id="KW-0325">Glycoprotein</keyword>
<evidence type="ECO:0000256" key="10">
    <source>
        <dbReference type="SAM" id="MobiDB-lite"/>
    </source>
</evidence>
<feature type="transmembrane region" description="Helical" evidence="11">
    <location>
        <begin position="286"/>
        <end position="305"/>
    </location>
</feature>
<dbReference type="GeneTree" id="ENSGT01050000244843"/>
<reference evidence="13" key="2">
    <citation type="submission" date="2025-08" db="UniProtKB">
        <authorList>
            <consortium name="Ensembl"/>
        </authorList>
    </citation>
    <scope>IDENTIFICATION</scope>
</reference>
<dbReference type="PANTHER" id="PTHR24100:SF151">
    <property type="entry name" value="ICOS LIGAND"/>
    <property type="match status" value="1"/>
</dbReference>
<organism evidence="13 14">
    <name type="scientific">Anabas testudineus</name>
    <name type="common">Climbing perch</name>
    <name type="synonym">Anthias testudineus</name>
    <dbReference type="NCBI Taxonomy" id="64144"/>
    <lineage>
        <taxon>Eukaryota</taxon>
        <taxon>Metazoa</taxon>
        <taxon>Chordata</taxon>
        <taxon>Craniata</taxon>
        <taxon>Vertebrata</taxon>
        <taxon>Euteleostomi</taxon>
        <taxon>Actinopterygii</taxon>
        <taxon>Neopterygii</taxon>
        <taxon>Teleostei</taxon>
        <taxon>Neoteleostei</taxon>
        <taxon>Acanthomorphata</taxon>
        <taxon>Anabantaria</taxon>
        <taxon>Anabantiformes</taxon>
        <taxon>Anabantoidei</taxon>
        <taxon>Anabantidae</taxon>
        <taxon>Anabas</taxon>
    </lineage>
</organism>
<dbReference type="GO" id="GO:0050863">
    <property type="term" value="P:regulation of T cell activation"/>
    <property type="evidence" value="ECO:0007669"/>
    <property type="project" value="UniProtKB-ARBA"/>
</dbReference>
<dbReference type="GO" id="GO:0005102">
    <property type="term" value="F:signaling receptor binding"/>
    <property type="evidence" value="ECO:0007669"/>
    <property type="project" value="TreeGrafter"/>
</dbReference>
<dbReference type="GO" id="GO:0001817">
    <property type="term" value="P:regulation of cytokine production"/>
    <property type="evidence" value="ECO:0007669"/>
    <property type="project" value="TreeGrafter"/>
</dbReference>
<evidence type="ECO:0000259" key="12">
    <source>
        <dbReference type="PROSITE" id="PS50835"/>
    </source>
</evidence>
<feature type="domain" description="Ig-like" evidence="12">
    <location>
        <begin position="184"/>
        <end position="270"/>
    </location>
</feature>
<feature type="compositionally biased region" description="Basic and acidic residues" evidence="10">
    <location>
        <begin position="472"/>
        <end position="501"/>
    </location>
</feature>
<evidence type="ECO:0000256" key="5">
    <source>
        <dbReference type="ARBA" id="ARBA00023136"/>
    </source>
</evidence>
<dbReference type="SUPFAM" id="SSF48726">
    <property type="entry name" value="Immunoglobulin"/>
    <property type="match status" value="2"/>
</dbReference>
<dbReference type="GO" id="GO:0050852">
    <property type="term" value="P:T cell receptor signaling pathway"/>
    <property type="evidence" value="ECO:0007669"/>
    <property type="project" value="TreeGrafter"/>
</dbReference>
<evidence type="ECO:0000256" key="8">
    <source>
        <dbReference type="ARBA" id="ARBA00023319"/>
    </source>
</evidence>
<sequence>MRSKWGRGLKVHIVCWQGESATHTQLNSSMIHLKDGRFLKPQLRAFSVLVLHHAVVLLLLKHSCEGQTLTGTSQTIVTMVGDEITLPCQLEPATDAADLTVEWARRDLDPRFVYLRRDGVDLLLEQHPSYAKRTSLSTTKLKCGDVSLKLSNVELSDTGTYRCLVPKFGTESAVELTVGSVSSPEIQISKTSDGEIVLQCESKGWYPEPELLWLDAEGKNLSAGPTETVRGPDDLYTVSSRVTVEKRHSNNIICRVQQRTINQIRETQIHVADDLFMAPSSSTVRIIISLLVCLVAVLIAVLAFWKIKKTEKDQRESELPFSTMESQLLVEGGDRKHHLDMIRAKLEEEKQKAEGELKHVDHIIKTLTVQKKDLKKQREKLNSLLQDVNIKIVENKKKLEDGAFFYEEKKTEKREQTKDDLEKKNKELEEMLKNTETLLERTEGLINTMIERKGKLEKDREQITKQLKQTGRQRDEHQKKLELEQSEREEEKHELKTNESV</sequence>
<dbReference type="Proteomes" id="UP000265040">
    <property type="component" value="Chromosome 18"/>
</dbReference>
<keyword evidence="5 11" id="KW-0472">Membrane</keyword>
<dbReference type="InterPro" id="IPR003599">
    <property type="entry name" value="Ig_sub"/>
</dbReference>
<dbReference type="Pfam" id="PF07686">
    <property type="entry name" value="V-set"/>
    <property type="match status" value="1"/>
</dbReference>
<evidence type="ECO:0000256" key="1">
    <source>
        <dbReference type="ARBA" id="ARBA00004370"/>
    </source>
</evidence>
<protein>
    <recommendedName>
        <fullName evidence="12">Ig-like domain-containing protein</fullName>
    </recommendedName>
</protein>
<keyword evidence="2 11" id="KW-0812">Transmembrane</keyword>
<dbReference type="PROSITE" id="PS50835">
    <property type="entry name" value="IG_LIKE"/>
    <property type="match status" value="2"/>
</dbReference>
<evidence type="ECO:0000256" key="6">
    <source>
        <dbReference type="ARBA" id="ARBA00023157"/>
    </source>
</evidence>
<name>A0A3Q1J3B6_ANATE</name>
<dbReference type="InterPro" id="IPR050504">
    <property type="entry name" value="IgSF_BTN/MOG"/>
</dbReference>
<dbReference type="InterPro" id="IPR013783">
    <property type="entry name" value="Ig-like_fold"/>
</dbReference>
<keyword evidence="8" id="KW-0393">Immunoglobulin domain</keyword>
<dbReference type="InterPro" id="IPR036179">
    <property type="entry name" value="Ig-like_dom_sf"/>
</dbReference>
<dbReference type="FunFam" id="2.60.40.10:FF:000088">
    <property type="entry name" value="Butyrophilin subfamily 1 member A1"/>
    <property type="match status" value="1"/>
</dbReference>
<evidence type="ECO:0000313" key="14">
    <source>
        <dbReference type="Proteomes" id="UP000265040"/>
    </source>
</evidence>
<dbReference type="Ensembl" id="ENSATET00000010032.3">
    <property type="protein sequence ID" value="ENSATEP00000009856.3"/>
    <property type="gene ID" value="ENSATEG00000030733.1"/>
</dbReference>
<dbReference type="SMART" id="SM00406">
    <property type="entry name" value="IGv"/>
    <property type="match status" value="1"/>
</dbReference>
<evidence type="ECO:0000313" key="13">
    <source>
        <dbReference type="Ensembl" id="ENSATEP00000009856.3"/>
    </source>
</evidence>
<dbReference type="GO" id="GO:0009897">
    <property type="term" value="C:external side of plasma membrane"/>
    <property type="evidence" value="ECO:0007669"/>
    <property type="project" value="TreeGrafter"/>
</dbReference>
<feature type="domain" description="Ig-like" evidence="12">
    <location>
        <begin position="41"/>
        <end position="177"/>
    </location>
</feature>
<keyword evidence="3" id="KW-0732">Signal</keyword>
<keyword evidence="6" id="KW-1015">Disulfide bond</keyword>
<dbReference type="InterPro" id="IPR013106">
    <property type="entry name" value="Ig_V-set"/>
</dbReference>
<dbReference type="PANTHER" id="PTHR24100">
    <property type="entry name" value="BUTYROPHILIN"/>
    <property type="match status" value="1"/>
</dbReference>
<reference evidence="13" key="1">
    <citation type="submission" date="2021-04" db="EMBL/GenBank/DDBJ databases">
        <authorList>
            <consortium name="Wellcome Sanger Institute Data Sharing"/>
        </authorList>
    </citation>
    <scope>NUCLEOTIDE SEQUENCE [LARGE SCALE GENOMIC DNA]</scope>
</reference>
<evidence type="ECO:0000256" key="7">
    <source>
        <dbReference type="ARBA" id="ARBA00023180"/>
    </source>
</evidence>
<reference evidence="13" key="3">
    <citation type="submission" date="2025-09" db="UniProtKB">
        <authorList>
            <consortium name="Ensembl"/>
        </authorList>
    </citation>
    <scope>IDENTIFICATION</scope>
</reference>
<keyword evidence="4 11" id="KW-1133">Transmembrane helix</keyword>
<dbReference type="InterPro" id="IPR007110">
    <property type="entry name" value="Ig-like_dom"/>
</dbReference>
<feature type="region of interest" description="Disordered" evidence="10">
    <location>
        <begin position="464"/>
        <end position="501"/>
    </location>
</feature>
<dbReference type="GO" id="GO:0042110">
    <property type="term" value="P:T cell activation"/>
    <property type="evidence" value="ECO:0007669"/>
    <property type="project" value="UniProtKB-ARBA"/>
</dbReference>
<evidence type="ECO:0000256" key="9">
    <source>
        <dbReference type="ARBA" id="ARBA00038221"/>
    </source>
</evidence>
<proteinExistence type="inferred from homology"/>